<keyword evidence="2" id="KW-1185">Reference proteome</keyword>
<evidence type="ECO:0000313" key="2">
    <source>
        <dbReference type="Proteomes" id="UP000027138"/>
    </source>
</evidence>
<proteinExistence type="predicted"/>
<dbReference type="EMBL" id="KK915409">
    <property type="protein sequence ID" value="KDP22683.1"/>
    <property type="molecule type" value="Genomic_DNA"/>
</dbReference>
<gene>
    <name evidence="1" type="ORF">JCGZ_02468</name>
</gene>
<name>A0A067JIN9_JATCU</name>
<accession>A0A067JIN9</accession>
<dbReference type="Proteomes" id="UP000027138">
    <property type="component" value="Unassembled WGS sequence"/>
</dbReference>
<protein>
    <submittedName>
        <fullName evidence="1">Uncharacterized protein</fullName>
    </submittedName>
</protein>
<reference evidence="1 2" key="1">
    <citation type="journal article" date="2014" name="PLoS ONE">
        <title>Global Analysis of Gene Expression Profiles in Physic Nut (Jatropha curcas L.) Seedlings Exposed to Salt Stress.</title>
        <authorList>
            <person name="Zhang L."/>
            <person name="Zhang C."/>
            <person name="Wu P."/>
            <person name="Chen Y."/>
            <person name="Li M."/>
            <person name="Jiang H."/>
            <person name="Wu G."/>
        </authorList>
    </citation>
    <scope>NUCLEOTIDE SEQUENCE [LARGE SCALE GENOMIC DNA]</scope>
    <source>
        <strain evidence="2">cv. GZQX0401</strain>
        <tissue evidence="1">Young leaves</tissue>
    </source>
</reference>
<sequence length="105" mass="12348">MVRLRFEDEWLQWLLALRPGQILWRYDWLMRSMGHTQELPPAGALFQDTLTSPRVTVAILGSWFRGAHVVEAGVFWGRTTAYEDWWIVEHGDRERESVERLHLGG</sequence>
<evidence type="ECO:0000313" key="1">
    <source>
        <dbReference type="EMBL" id="KDP22683.1"/>
    </source>
</evidence>
<organism evidence="1 2">
    <name type="scientific">Jatropha curcas</name>
    <name type="common">Barbados nut</name>
    <dbReference type="NCBI Taxonomy" id="180498"/>
    <lineage>
        <taxon>Eukaryota</taxon>
        <taxon>Viridiplantae</taxon>
        <taxon>Streptophyta</taxon>
        <taxon>Embryophyta</taxon>
        <taxon>Tracheophyta</taxon>
        <taxon>Spermatophyta</taxon>
        <taxon>Magnoliopsida</taxon>
        <taxon>eudicotyledons</taxon>
        <taxon>Gunneridae</taxon>
        <taxon>Pentapetalae</taxon>
        <taxon>rosids</taxon>
        <taxon>fabids</taxon>
        <taxon>Malpighiales</taxon>
        <taxon>Euphorbiaceae</taxon>
        <taxon>Crotonoideae</taxon>
        <taxon>Jatropheae</taxon>
        <taxon>Jatropha</taxon>
    </lineage>
</organism>
<dbReference type="AlphaFoldDB" id="A0A067JIN9"/>